<sequence length="149" mass="15666">MFNLLAWIVGLILMLLSGIHLYWLAGGKKGIAAAVPSTGSSTGSGMGSRPLFLPTMAATGAVAIALAAAGWFVFALGGVANRSVIPDFLFPVGGWTLSAVFMLRAVGDLRWVGFFKKHKGTVFARWDSALYAPLCAFLGVCLMLITLEA</sequence>
<gene>
    <name evidence="2" type="ORF">ACFOZ8_04700</name>
</gene>
<evidence type="ECO:0000256" key="1">
    <source>
        <dbReference type="SAM" id="Phobius"/>
    </source>
</evidence>
<accession>A0ABV8JXK2</accession>
<evidence type="ECO:0000313" key="2">
    <source>
        <dbReference type="EMBL" id="MFC4098951.1"/>
    </source>
</evidence>
<dbReference type="RefSeq" id="WP_377717645.1">
    <property type="nucleotide sequence ID" value="NZ_JBHSAM010000014.1"/>
</dbReference>
<keyword evidence="1" id="KW-1133">Transmembrane helix</keyword>
<organism evidence="2 3">
    <name type="scientific">Paenibacillus xanthanilyticus</name>
    <dbReference type="NCBI Taxonomy" id="1783531"/>
    <lineage>
        <taxon>Bacteria</taxon>
        <taxon>Bacillati</taxon>
        <taxon>Bacillota</taxon>
        <taxon>Bacilli</taxon>
        <taxon>Bacillales</taxon>
        <taxon>Paenibacillaceae</taxon>
        <taxon>Paenibacillus</taxon>
    </lineage>
</organism>
<dbReference type="InterPro" id="IPR025058">
    <property type="entry name" value="DUF3995"/>
</dbReference>
<feature type="transmembrane region" description="Helical" evidence="1">
    <location>
        <begin position="128"/>
        <end position="147"/>
    </location>
</feature>
<name>A0ABV8JXK2_9BACL</name>
<keyword evidence="3" id="KW-1185">Reference proteome</keyword>
<reference evidence="3" key="1">
    <citation type="journal article" date="2019" name="Int. J. Syst. Evol. Microbiol.">
        <title>The Global Catalogue of Microorganisms (GCM) 10K type strain sequencing project: providing services to taxonomists for standard genome sequencing and annotation.</title>
        <authorList>
            <consortium name="The Broad Institute Genomics Platform"/>
            <consortium name="The Broad Institute Genome Sequencing Center for Infectious Disease"/>
            <person name="Wu L."/>
            <person name="Ma J."/>
        </authorList>
    </citation>
    <scope>NUCLEOTIDE SEQUENCE [LARGE SCALE GENOMIC DNA]</scope>
    <source>
        <strain evidence="3">IBRC-M 10987</strain>
    </source>
</reference>
<keyword evidence="1" id="KW-0812">Transmembrane</keyword>
<feature type="transmembrane region" description="Helical" evidence="1">
    <location>
        <begin position="6"/>
        <end position="25"/>
    </location>
</feature>
<evidence type="ECO:0000313" key="3">
    <source>
        <dbReference type="Proteomes" id="UP001595715"/>
    </source>
</evidence>
<protein>
    <submittedName>
        <fullName evidence="2">DUF3995 domain-containing protein</fullName>
    </submittedName>
</protein>
<feature type="transmembrane region" description="Helical" evidence="1">
    <location>
        <begin position="51"/>
        <end position="76"/>
    </location>
</feature>
<keyword evidence="1" id="KW-0472">Membrane</keyword>
<proteinExistence type="predicted"/>
<comment type="caution">
    <text evidence="2">The sequence shown here is derived from an EMBL/GenBank/DDBJ whole genome shotgun (WGS) entry which is preliminary data.</text>
</comment>
<dbReference type="Pfam" id="PF13160">
    <property type="entry name" value="DUF3995"/>
    <property type="match status" value="1"/>
</dbReference>
<feature type="transmembrane region" description="Helical" evidence="1">
    <location>
        <begin position="88"/>
        <end position="107"/>
    </location>
</feature>
<dbReference type="EMBL" id="JBHSAM010000014">
    <property type="protein sequence ID" value="MFC4098951.1"/>
    <property type="molecule type" value="Genomic_DNA"/>
</dbReference>
<dbReference type="Proteomes" id="UP001595715">
    <property type="component" value="Unassembled WGS sequence"/>
</dbReference>